<evidence type="ECO:0000256" key="1">
    <source>
        <dbReference type="ARBA" id="ARBA00001561"/>
    </source>
</evidence>
<dbReference type="PANTHER" id="PTHR30404:SF0">
    <property type="entry name" value="N-ACETYLMURAMOYL-L-ALANINE AMIDASE AMIC"/>
    <property type="match status" value="1"/>
</dbReference>
<protein>
    <recommendedName>
        <fullName evidence="2">N-acetylmuramoyl-L-alanine amidase</fullName>
        <ecNumber evidence="2">3.5.1.28</ecNumber>
    </recommendedName>
</protein>
<dbReference type="RefSeq" id="WP_261514313.1">
    <property type="nucleotide sequence ID" value="NZ_JAODNV010000005.1"/>
</dbReference>
<dbReference type="Pfam" id="PF11741">
    <property type="entry name" value="AMIN"/>
    <property type="match status" value="1"/>
</dbReference>
<dbReference type="GO" id="GO:0008745">
    <property type="term" value="F:N-acetylmuramoyl-L-alanine amidase activity"/>
    <property type="evidence" value="ECO:0007669"/>
    <property type="project" value="UniProtKB-EC"/>
</dbReference>
<feature type="domain" description="MurNAc-LAA" evidence="5">
    <location>
        <begin position="234"/>
        <end position="388"/>
    </location>
</feature>
<dbReference type="CDD" id="cd02696">
    <property type="entry name" value="MurNAc-LAA"/>
    <property type="match status" value="1"/>
</dbReference>
<comment type="caution">
    <text evidence="6">The sequence shown here is derived from an EMBL/GenBank/DDBJ whole genome shotgun (WGS) entry which is preliminary data.</text>
</comment>
<keyword evidence="4" id="KW-0732">Signal</keyword>
<reference evidence="6" key="1">
    <citation type="submission" date="2022-08" db="EMBL/GenBank/DDBJ databases">
        <title>Chelativorans sichuanense sp. nov., a paraffin oil-degrading bacterium isolated from a mixture of oil-based drill cuttings and paddy soil.</title>
        <authorList>
            <person name="Yu J."/>
            <person name="Liu H."/>
            <person name="Chen Q."/>
        </authorList>
    </citation>
    <scope>NUCLEOTIDE SEQUENCE</scope>
    <source>
        <strain evidence="6">SCAU 2101</strain>
    </source>
</reference>
<dbReference type="AlphaFoldDB" id="A0A9X2X8B7"/>
<evidence type="ECO:0000313" key="7">
    <source>
        <dbReference type="Proteomes" id="UP001149009"/>
    </source>
</evidence>
<feature type="signal peptide" evidence="4">
    <location>
        <begin position="1"/>
        <end position="21"/>
    </location>
</feature>
<evidence type="ECO:0000313" key="6">
    <source>
        <dbReference type="EMBL" id="MCT8989520.1"/>
    </source>
</evidence>
<dbReference type="EC" id="3.5.1.28" evidence="2"/>
<sequence length="397" mass="43699">MLTLTWLIHGFLVCFAAAAFAASSDETRLLAYDYRMAGDQTHTRIIIHFDREPEIGWFLLRAPHRLVLDLPESEFSFEEEAIAPRGLVARVRYGRMSPGHSRMIFTVSGPFTVDDLNVLKNENAPGYRIIIDIAAASQEAFEAAMRKRIPALPEDAGIAKAPTQRGSKDGRFTVVIDPGHGGIDGGARGVSGIEEKMITLAFALELRKKLEAMGKYNVALTRETDVFLRLDERVRIARENEADLFISIHADSIRLPNFRGATVYTLSERASDAEAAATAARENLSDEIAGFVAAESDDEVTDILIDLIRRETHAFSIRFARTLLGELSGSVELVGNPLRSAGFIVLRAPDVPSVLLELGYLSNAEDEKLMRDAAWRSEAVDRIIEAINIFAEAGARG</sequence>
<keyword evidence="3" id="KW-0378">Hydrolase</keyword>
<organism evidence="6 7">
    <name type="scientific">Chelativorans petroleitrophicus</name>
    <dbReference type="NCBI Taxonomy" id="2975484"/>
    <lineage>
        <taxon>Bacteria</taxon>
        <taxon>Pseudomonadati</taxon>
        <taxon>Pseudomonadota</taxon>
        <taxon>Alphaproteobacteria</taxon>
        <taxon>Hyphomicrobiales</taxon>
        <taxon>Phyllobacteriaceae</taxon>
        <taxon>Chelativorans</taxon>
    </lineage>
</organism>
<evidence type="ECO:0000256" key="3">
    <source>
        <dbReference type="ARBA" id="ARBA00022801"/>
    </source>
</evidence>
<dbReference type="Proteomes" id="UP001149009">
    <property type="component" value="Unassembled WGS sequence"/>
</dbReference>
<evidence type="ECO:0000259" key="5">
    <source>
        <dbReference type="SMART" id="SM00646"/>
    </source>
</evidence>
<comment type="catalytic activity">
    <reaction evidence="1">
        <text>Hydrolyzes the link between N-acetylmuramoyl residues and L-amino acid residues in certain cell-wall glycopeptides.</text>
        <dbReference type="EC" id="3.5.1.28"/>
    </reaction>
</comment>
<dbReference type="GO" id="GO:0009253">
    <property type="term" value="P:peptidoglycan catabolic process"/>
    <property type="evidence" value="ECO:0007669"/>
    <property type="project" value="InterPro"/>
</dbReference>
<dbReference type="SUPFAM" id="SSF53187">
    <property type="entry name" value="Zn-dependent exopeptidases"/>
    <property type="match status" value="1"/>
</dbReference>
<evidence type="ECO:0000256" key="2">
    <source>
        <dbReference type="ARBA" id="ARBA00011901"/>
    </source>
</evidence>
<dbReference type="EMBL" id="JAODNV010000005">
    <property type="protein sequence ID" value="MCT8989520.1"/>
    <property type="molecule type" value="Genomic_DNA"/>
</dbReference>
<name>A0A9X2X8B7_9HYPH</name>
<dbReference type="InterPro" id="IPR002508">
    <property type="entry name" value="MurNAc-LAA_cat"/>
</dbReference>
<keyword evidence="7" id="KW-1185">Reference proteome</keyword>
<dbReference type="GO" id="GO:0030288">
    <property type="term" value="C:outer membrane-bounded periplasmic space"/>
    <property type="evidence" value="ECO:0007669"/>
    <property type="project" value="TreeGrafter"/>
</dbReference>
<gene>
    <name evidence="6" type="ORF">NYR54_04305</name>
</gene>
<proteinExistence type="predicted"/>
<dbReference type="Pfam" id="PF01520">
    <property type="entry name" value="Amidase_3"/>
    <property type="match status" value="1"/>
</dbReference>
<dbReference type="Gene3D" id="2.60.40.3500">
    <property type="match status" value="1"/>
</dbReference>
<evidence type="ECO:0000256" key="4">
    <source>
        <dbReference type="SAM" id="SignalP"/>
    </source>
</evidence>
<dbReference type="SMART" id="SM00646">
    <property type="entry name" value="Ami_3"/>
    <property type="match status" value="1"/>
</dbReference>
<dbReference type="PANTHER" id="PTHR30404">
    <property type="entry name" value="N-ACETYLMURAMOYL-L-ALANINE AMIDASE"/>
    <property type="match status" value="1"/>
</dbReference>
<dbReference type="InterPro" id="IPR021731">
    <property type="entry name" value="AMIN_dom"/>
</dbReference>
<dbReference type="Gene3D" id="3.40.630.40">
    <property type="entry name" value="Zn-dependent exopeptidases"/>
    <property type="match status" value="1"/>
</dbReference>
<feature type="chain" id="PRO_5040956284" description="N-acetylmuramoyl-L-alanine amidase" evidence="4">
    <location>
        <begin position="22"/>
        <end position="397"/>
    </location>
</feature>
<accession>A0A9X2X8B7</accession>
<dbReference type="InterPro" id="IPR050695">
    <property type="entry name" value="N-acetylmuramoyl_amidase_3"/>
</dbReference>